<dbReference type="Gene3D" id="1.10.10.10">
    <property type="entry name" value="Winged helix-like DNA-binding domain superfamily/Winged helix DNA-binding domain"/>
    <property type="match status" value="1"/>
</dbReference>
<reference evidence="6 7" key="1">
    <citation type="submission" date="2016-03" db="EMBL/GenBank/DDBJ databases">
        <title>Photobacterium proteolyticum sp. nov. a protease producing bacterium isolated from ocean sediments of Laizhou Bay.</title>
        <authorList>
            <person name="Li Y."/>
        </authorList>
    </citation>
    <scope>NUCLEOTIDE SEQUENCE [LARGE SCALE GENOMIC DNA]</scope>
    <source>
        <strain evidence="6 7">R-40508</strain>
    </source>
</reference>
<dbReference type="Proteomes" id="UP000078503">
    <property type="component" value="Unassembled WGS sequence"/>
</dbReference>
<gene>
    <name evidence="6" type="ORF">A3K86_17830</name>
</gene>
<organism evidence="6 7">
    <name type="scientific">Photobacterium jeanii</name>
    <dbReference type="NCBI Taxonomy" id="858640"/>
    <lineage>
        <taxon>Bacteria</taxon>
        <taxon>Pseudomonadati</taxon>
        <taxon>Pseudomonadota</taxon>
        <taxon>Gammaproteobacteria</taxon>
        <taxon>Vibrionales</taxon>
        <taxon>Vibrionaceae</taxon>
        <taxon>Photobacterium</taxon>
    </lineage>
</organism>
<dbReference type="PROSITE" id="PS50931">
    <property type="entry name" value="HTH_LYSR"/>
    <property type="match status" value="1"/>
</dbReference>
<dbReference type="SUPFAM" id="SSF46785">
    <property type="entry name" value="Winged helix' DNA-binding domain"/>
    <property type="match status" value="1"/>
</dbReference>
<dbReference type="InterPro" id="IPR036388">
    <property type="entry name" value="WH-like_DNA-bd_sf"/>
</dbReference>
<evidence type="ECO:0000256" key="3">
    <source>
        <dbReference type="ARBA" id="ARBA00023125"/>
    </source>
</evidence>
<sequence length="296" mass="33263">MKSKAQFSLEQLAAFVTTSDEGSFKQAAIKLGKHATTVSQQVATLEIDLGFQLFERKVRKIHLTQQGQEFYRYAKPVLVESMHLSSKLAAMEMHQPDSFTLALDVTVRDRQLLRCVKAMTAQFPTLAISVLSGDPLQVAQWVREGQADVGIITTLFQNLPQLTVKQLFNFELVYVASPKWLADKDKVSEQDIRQFPQIIYQFVEQTPQLSGHILANRHFTAKNLADLMDLVALNMGWAIVPRYRVEEYLESGELALFTVDGAANVNWFTELLLPADTVANSAVAAFIEQVKTLSDR</sequence>
<keyword evidence="4" id="KW-0804">Transcription</keyword>
<evidence type="ECO:0000256" key="1">
    <source>
        <dbReference type="ARBA" id="ARBA00009437"/>
    </source>
</evidence>
<dbReference type="Pfam" id="PF00126">
    <property type="entry name" value="HTH_1"/>
    <property type="match status" value="1"/>
</dbReference>
<evidence type="ECO:0000256" key="4">
    <source>
        <dbReference type="ARBA" id="ARBA00023163"/>
    </source>
</evidence>
<dbReference type="Pfam" id="PF03466">
    <property type="entry name" value="LysR_substrate"/>
    <property type="match status" value="1"/>
</dbReference>
<name>A0A178K289_9GAMM</name>
<dbReference type="InterPro" id="IPR005119">
    <property type="entry name" value="LysR_subst-bd"/>
</dbReference>
<evidence type="ECO:0000259" key="5">
    <source>
        <dbReference type="PROSITE" id="PS50931"/>
    </source>
</evidence>
<dbReference type="AlphaFoldDB" id="A0A178K289"/>
<dbReference type="SUPFAM" id="SSF53850">
    <property type="entry name" value="Periplasmic binding protein-like II"/>
    <property type="match status" value="1"/>
</dbReference>
<dbReference type="InterPro" id="IPR000847">
    <property type="entry name" value="LysR_HTH_N"/>
</dbReference>
<dbReference type="GO" id="GO:0000976">
    <property type="term" value="F:transcription cis-regulatory region binding"/>
    <property type="evidence" value="ECO:0007669"/>
    <property type="project" value="TreeGrafter"/>
</dbReference>
<comment type="caution">
    <text evidence="6">The sequence shown here is derived from an EMBL/GenBank/DDBJ whole genome shotgun (WGS) entry which is preliminary data.</text>
</comment>
<dbReference type="Gene3D" id="3.40.190.290">
    <property type="match status" value="1"/>
</dbReference>
<evidence type="ECO:0000313" key="6">
    <source>
        <dbReference type="EMBL" id="OAN10853.1"/>
    </source>
</evidence>
<keyword evidence="3" id="KW-0238">DNA-binding</keyword>
<evidence type="ECO:0000313" key="7">
    <source>
        <dbReference type="Proteomes" id="UP000078503"/>
    </source>
</evidence>
<dbReference type="InterPro" id="IPR036390">
    <property type="entry name" value="WH_DNA-bd_sf"/>
</dbReference>
<dbReference type="PANTHER" id="PTHR30126">
    <property type="entry name" value="HTH-TYPE TRANSCRIPTIONAL REGULATOR"/>
    <property type="match status" value="1"/>
</dbReference>
<dbReference type="CDD" id="cd05466">
    <property type="entry name" value="PBP2_LTTR_substrate"/>
    <property type="match status" value="1"/>
</dbReference>
<keyword evidence="7" id="KW-1185">Reference proteome</keyword>
<dbReference type="RefSeq" id="WP_068334495.1">
    <property type="nucleotide sequence ID" value="NZ_LVHF01000033.1"/>
</dbReference>
<dbReference type="OrthoDB" id="196624at2"/>
<keyword evidence="2" id="KW-0805">Transcription regulation</keyword>
<protein>
    <recommendedName>
        <fullName evidence="5">HTH lysR-type domain-containing protein</fullName>
    </recommendedName>
</protein>
<dbReference type="EMBL" id="LVHF01000033">
    <property type="protein sequence ID" value="OAN10853.1"/>
    <property type="molecule type" value="Genomic_DNA"/>
</dbReference>
<dbReference type="FunFam" id="1.10.10.10:FF:000001">
    <property type="entry name" value="LysR family transcriptional regulator"/>
    <property type="match status" value="1"/>
</dbReference>
<feature type="domain" description="HTH lysR-type" evidence="5">
    <location>
        <begin position="7"/>
        <end position="64"/>
    </location>
</feature>
<proteinExistence type="inferred from homology"/>
<evidence type="ECO:0000256" key="2">
    <source>
        <dbReference type="ARBA" id="ARBA00023015"/>
    </source>
</evidence>
<comment type="similarity">
    <text evidence="1">Belongs to the LysR transcriptional regulatory family.</text>
</comment>
<dbReference type="PANTHER" id="PTHR30126:SF91">
    <property type="entry name" value="LYSR FAMILY TRANSCRIPTIONAL REGULATOR"/>
    <property type="match status" value="1"/>
</dbReference>
<dbReference type="STRING" id="858640.A3K86_17830"/>
<accession>A0A178K289</accession>
<dbReference type="GO" id="GO:0003700">
    <property type="term" value="F:DNA-binding transcription factor activity"/>
    <property type="evidence" value="ECO:0007669"/>
    <property type="project" value="InterPro"/>
</dbReference>